<gene>
    <name evidence="12" type="ORF">C0081_17435</name>
</gene>
<dbReference type="PANTHER" id="PTHR33540">
    <property type="entry name" value="TRNA THREONYLCARBAMOYLADENOSINE BIOSYNTHESIS PROTEIN TSAE"/>
    <property type="match status" value="1"/>
</dbReference>
<dbReference type="SUPFAM" id="SSF56112">
    <property type="entry name" value="Protein kinase-like (PK-like)"/>
    <property type="match status" value="1"/>
</dbReference>
<dbReference type="SUPFAM" id="SSF52540">
    <property type="entry name" value="P-loop containing nucleoside triphosphate hydrolases"/>
    <property type="match status" value="1"/>
</dbReference>
<dbReference type="Pfam" id="PF02367">
    <property type="entry name" value="TsaE"/>
    <property type="match status" value="1"/>
</dbReference>
<dbReference type="Gene3D" id="3.40.50.300">
    <property type="entry name" value="P-loop containing nucleotide triphosphate hydrolases"/>
    <property type="match status" value="1"/>
</dbReference>
<accession>A0A2N5XMW0</accession>
<protein>
    <recommendedName>
        <fullName evidence="3">tRNA threonylcarbamoyladenosine biosynthesis protein TsaE</fullName>
    </recommendedName>
    <alternativeName>
        <fullName evidence="10">t(6)A37 threonylcarbamoyladenosine biosynthesis protein TsaE</fullName>
    </alternativeName>
</protein>
<keyword evidence="12" id="KW-0808">Transferase</keyword>
<dbReference type="AlphaFoldDB" id="A0A2N5XMW0"/>
<evidence type="ECO:0000313" key="13">
    <source>
        <dbReference type="Proteomes" id="UP000234881"/>
    </source>
</evidence>
<dbReference type="InterPro" id="IPR011009">
    <property type="entry name" value="Kinase-like_dom_sf"/>
</dbReference>
<evidence type="ECO:0000256" key="9">
    <source>
        <dbReference type="ARBA" id="ARBA00022842"/>
    </source>
</evidence>
<comment type="caution">
    <text evidence="12">The sequence shown here is derived from an EMBL/GenBank/DDBJ whole genome shotgun (WGS) entry which is preliminary data.</text>
</comment>
<evidence type="ECO:0000259" key="11">
    <source>
        <dbReference type="Pfam" id="PF01636"/>
    </source>
</evidence>
<dbReference type="GO" id="GO:0002949">
    <property type="term" value="P:tRNA threonylcarbamoyladenosine modification"/>
    <property type="evidence" value="ECO:0007669"/>
    <property type="project" value="InterPro"/>
</dbReference>
<keyword evidence="5" id="KW-0819">tRNA processing</keyword>
<comment type="subcellular location">
    <subcellularLocation>
        <location evidence="1">Cytoplasm</location>
    </subcellularLocation>
</comment>
<evidence type="ECO:0000256" key="8">
    <source>
        <dbReference type="ARBA" id="ARBA00022840"/>
    </source>
</evidence>
<evidence type="ECO:0000313" key="12">
    <source>
        <dbReference type="EMBL" id="PLW75886.1"/>
    </source>
</evidence>
<evidence type="ECO:0000256" key="2">
    <source>
        <dbReference type="ARBA" id="ARBA00007599"/>
    </source>
</evidence>
<evidence type="ECO:0000256" key="1">
    <source>
        <dbReference type="ARBA" id="ARBA00004496"/>
    </source>
</evidence>
<dbReference type="RefSeq" id="WP_101535128.1">
    <property type="nucleotide sequence ID" value="NZ_PKUQ01000042.1"/>
</dbReference>
<keyword evidence="4" id="KW-0963">Cytoplasm</keyword>
<dbReference type="PANTHER" id="PTHR33540:SF2">
    <property type="entry name" value="TRNA THREONYLCARBAMOYLADENOSINE BIOSYNTHESIS PROTEIN TSAE"/>
    <property type="match status" value="1"/>
</dbReference>
<dbReference type="NCBIfam" id="TIGR00150">
    <property type="entry name" value="T6A_YjeE"/>
    <property type="match status" value="1"/>
</dbReference>
<feature type="domain" description="Aminoglycoside phosphotransferase" evidence="11">
    <location>
        <begin position="189"/>
        <end position="446"/>
    </location>
</feature>
<dbReference type="Gene3D" id="3.30.200.20">
    <property type="entry name" value="Phosphorylase Kinase, domain 1"/>
    <property type="match status" value="1"/>
</dbReference>
<dbReference type="EMBL" id="PKUQ01000042">
    <property type="protein sequence ID" value="PLW75886.1"/>
    <property type="molecule type" value="Genomic_DNA"/>
</dbReference>
<dbReference type="GO" id="GO:0046872">
    <property type="term" value="F:metal ion binding"/>
    <property type="evidence" value="ECO:0007669"/>
    <property type="project" value="UniProtKB-KW"/>
</dbReference>
<evidence type="ECO:0000256" key="6">
    <source>
        <dbReference type="ARBA" id="ARBA00022723"/>
    </source>
</evidence>
<evidence type="ECO:0000256" key="7">
    <source>
        <dbReference type="ARBA" id="ARBA00022741"/>
    </source>
</evidence>
<dbReference type="InterPro" id="IPR027417">
    <property type="entry name" value="P-loop_NTPase"/>
</dbReference>
<organism evidence="12 13">
    <name type="scientific">Cohaesibacter celericrescens</name>
    <dbReference type="NCBI Taxonomy" id="2067669"/>
    <lineage>
        <taxon>Bacteria</taxon>
        <taxon>Pseudomonadati</taxon>
        <taxon>Pseudomonadota</taxon>
        <taxon>Alphaproteobacteria</taxon>
        <taxon>Hyphomicrobiales</taxon>
        <taxon>Cohaesibacteraceae</taxon>
    </lineage>
</organism>
<dbReference type="Proteomes" id="UP000234881">
    <property type="component" value="Unassembled WGS sequence"/>
</dbReference>
<dbReference type="InterPro" id="IPR003442">
    <property type="entry name" value="T6A_TsaE"/>
</dbReference>
<evidence type="ECO:0000256" key="5">
    <source>
        <dbReference type="ARBA" id="ARBA00022694"/>
    </source>
</evidence>
<dbReference type="InterPro" id="IPR002575">
    <property type="entry name" value="Aminoglycoside_PTrfase"/>
</dbReference>
<evidence type="ECO:0000256" key="10">
    <source>
        <dbReference type="ARBA" id="ARBA00032441"/>
    </source>
</evidence>
<reference evidence="12 13" key="1">
    <citation type="submission" date="2018-01" db="EMBL/GenBank/DDBJ databases">
        <title>The draft genome sequence of Cohaesibacter sp. H1304.</title>
        <authorList>
            <person name="Wang N.-N."/>
            <person name="Du Z.-J."/>
        </authorList>
    </citation>
    <scope>NUCLEOTIDE SEQUENCE [LARGE SCALE GENOMIC DNA]</scope>
    <source>
        <strain evidence="12 13">H1304</strain>
    </source>
</reference>
<evidence type="ECO:0000256" key="4">
    <source>
        <dbReference type="ARBA" id="ARBA00022490"/>
    </source>
</evidence>
<keyword evidence="8" id="KW-0067">ATP-binding</keyword>
<evidence type="ECO:0000256" key="3">
    <source>
        <dbReference type="ARBA" id="ARBA00019010"/>
    </source>
</evidence>
<sequence length="521" mass="58440">MSDRTHSSHLPDSGWSYCFPHLSEAASSALAADIACLVQQGDILALDGDLGLGKSTFARALLRARAENPDLEVPSPTFTLVQTYDFPNEDADLEISHFDLYRIGDFEELFEIGLEDSWQSGCALIEWPDRAEELLPEQSLWLRFENGADSQSRKLTLFGDCSWGERLQRMCQKRQLLIDCGWEDGIRAPIKGDLSPRNYDRVHRPDEPPKKISTSAILMDMPERQPGPVLSDGRLYDHVAHRVTKLAPMICTREGLQKLGLKVPEVYGFALQEGLALWEDFGAQTLTEGPDKPVEERYLATVSALADLHNQPLPDAFETTAGRHELSHYDEDAFGVELDVFVDFFWPHVKMASCPPALRAEFHQLWRPLLTHLTASEQVLVLRDVQDPNCFWLDVTTRKGPVGFIDFQDCLIGPSAYDLAALAMDARVTIPVHLAEKMVTAYKSKRDLNAEASAAFDAAFCLCACQRTMKNLGAFARAADQAGRPDYLDHIPRSLDYLTRAMTHPLLSELKDWYGSQDFPI</sequence>
<proteinExistence type="inferred from homology"/>
<name>A0A2N5XMW0_9HYPH</name>
<comment type="similarity">
    <text evidence="2">Belongs to the TsaE family.</text>
</comment>
<keyword evidence="7" id="KW-0547">Nucleotide-binding</keyword>
<dbReference type="Gene3D" id="3.90.1200.10">
    <property type="match status" value="1"/>
</dbReference>
<keyword evidence="9" id="KW-0460">Magnesium</keyword>
<keyword evidence="13" id="KW-1185">Reference proteome</keyword>
<keyword evidence="6" id="KW-0479">Metal-binding</keyword>
<dbReference type="OrthoDB" id="9809275at2"/>
<dbReference type="GO" id="GO:0005524">
    <property type="term" value="F:ATP binding"/>
    <property type="evidence" value="ECO:0007669"/>
    <property type="project" value="UniProtKB-KW"/>
</dbReference>
<dbReference type="Pfam" id="PF01636">
    <property type="entry name" value="APH"/>
    <property type="match status" value="1"/>
</dbReference>
<dbReference type="GO" id="GO:0005737">
    <property type="term" value="C:cytoplasm"/>
    <property type="evidence" value="ECO:0007669"/>
    <property type="project" value="UniProtKB-SubCell"/>
</dbReference>
<dbReference type="GO" id="GO:0016740">
    <property type="term" value="F:transferase activity"/>
    <property type="evidence" value="ECO:0007669"/>
    <property type="project" value="UniProtKB-KW"/>
</dbReference>